<keyword evidence="3" id="KW-1185">Reference proteome</keyword>
<proteinExistence type="predicted"/>
<sequence>MNNQSKDGATPENEPSEKNSNTDSSSFENNIPTHFIQQLYELTKKTIEMTDENTQTSNFSETDENTLKQGSSPDLVSITQDQDICYQTVVDIFLFFKRRFSIPFILNTIHQCAGDIPIALQKLNHSIPKGEEPCNFSYHKISGTKDQIDAYFTY</sequence>
<evidence type="ECO:0000313" key="2">
    <source>
        <dbReference type="EMBL" id="KAK8853988.1"/>
    </source>
</evidence>
<name>A0ABR2HX94_9EUKA</name>
<protein>
    <submittedName>
        <fullName evidence="2">Uncharacterized protein</fullName>
    </submittedName>
</protein>
<feature type="region of interest" description="Disordered" evidence="1">
    <location>
        <begin position="1"/>
        <end position="29"/>
    </location>
</feature>
<dbReference type="EMBL" id="JAPFFF010000021">
    <property type="protein sequence ID" value="KAK8853988.1"/>
    <property type="molecule type" value="Genomic_DNA"/>
</dbReference>
<accession>A0ABR2HX94</accession>
<organism evidence="2 3">
    <name type="scientific">Tritrichomonas musculus</name>
    <dbReference type="NCBI Taxonomy" id="1915356"/>
    <lineage>
        <taxon>Eukaryota</taxon>
        <taxon>Metamonada</taxon>
        <taxon>Parabasalia</taxon>
        <taxon>Tritrichomonadida</taxon>
        <taxon>Tritrichomonadidae</taxon>
        <taxon>Tritrichomonas</taxon>
    </lineage>
</organism>
<comment type="caution">
    <text evidence="2">The sequence shown here is derived from an EMBL/GenBank/DDBJ whole genome shotgun (WGS) entry which is preliminary data.</text>
</comment>
<evidence type="ECO:0000313" key="3">
    <source>
        <dbReference type="Proteomes" id="UP001470230"/>
    </source>
</evidence>
<reference evidence="2 3" key="1">
    <citation type="submission" date="2024-04" db="EMBL/GenBank/DDBJ databases">
        <title>Tritrichomonas musculus Genome.</title>
        <authorList>
            <person name="Alves-Ferreira E."/>
            <person name="Grigg M."/>
            <person name="Lorenzi H."/>
            <person name="Galac M."/>
        </authorList>
    </citation>
    <scope>NUCLEOTIDE SEQUENCE [LARGE SCALE GENOMIC DNA]</scope>
    <source>
        <strain evidence="2 3">EAF2021</strain>
    </source>
</reference>
<feature type="compositionally biased region" description="Polar residues" evidence="1">
    <location>
        <begin position="18"/>
        <end position="29"/>
    </location>
</feature>
<evidence type="ECO:0000256" key="1">
    <source>
        <dbReference type="SAM" id="MobiDB-lite"/>
    </source>
</evidence>
<dbReference type="Proteomes" id="UP001470230">
    <property type="component" value="Unassembled WGS sequence"/>
</dbReference>
<gene>
    <name evidence="2" type="ORF">M9Y10_016537</name>
</gene>